<evidence type="ECO:0000256" key="1">
    <source>
        <dbReference type="SAM" id="MobiDB-lite"/>
    </source>
</evidence>
<dbReference type="GO" id="GO:0005697">
    <property type="term" value="C:telomerase holoenzyme complex"/>
    <property type="evidence" value="ECO:0007669"/>
    <property type="project" value="TreeGrafter"/>
</dbReference>
<dbReference type="InterPro" id="IPR036465">
    <property type="entry name" value="vWFA_dom_sf"/>
</dbReference>
<feature type="region of interest" description="Disordered" evidence="1">
    <location>
        <begin position="348"/>
        <end position="368"/>
    </location>
</feature>
<dbReference type="InterPro" id="IPR037214">
    <property type="entry name" value="TROVE_dom_sf"/>
</dbReference>
<proteinExistence type="predicted"/>
<dbReference type="GO" id="GO:0000722">
    <property type="term" value="P:telomere maintenance via recombination"/>
    <property type="evidence" value="ECO:0007669"/>
    <property type="project" value="TreeGrafter"/>
</dbReference>
<protein>
    <recommendedName>
        <fullName evidence="2">TROVE domain-containing protein</fullName>
    </recommendedName>
</protein>
<accession>A0A0L8G1Z7</accession>
<dbReference type="STRING" id="37653.A0A0L8G1Z7"/>
<dbReference type="PROSITE" id="PS50988">
    <property type="entry name" value="TROVE"/>
    <property type="match status" value="1"/>
</dbReference>
<evidence type="ECO:0000259" key="2">
    <source>
        <dbReference type="PROSITE" id="PS50988"/>
    </source>
</evidence>
<dbReference type="InterPro" id="IPR052652">
    <property type="entry name" value="Telomerase_Complex_Comp"/>
</dbReference>
<dbReference type="AlphaFoldDB" id="A0A0L8G1Z7"/>
<dbReference type="SUPFAM" id="SSF140864">
    <property type="entry name" value="TROVE domain-like"/>
    <property type="match status" value="1"/>
</dbReference>
<reference evidence="3" key="1">
    <citation type="submission" date="2015-07" db="EMBL/GenBank/DDBJ databases">
        <title>MeaNS - Measles Nucleotide Surveillance Program.</title>
        <authorList>
            <person name="Tran T."/>
            <person name="Druce J."/>
        </authorList>
    </citation>
    <scope>NUCLEOTIDE SEQUENCE</scope>
    <source>
        <strain evidence="3">UCB-OBI-ISO-001</strain>
        <tissue evidence="3">Gonad</tissue>
    </source>
</reference>
<dbReference type="Pfam" id="PF05731">
    <property type="entry name" value="TROVE"/>
    <property type="match status" value="2"/>
</dbReference>
<feature type="domain" description="TROVE" evidence="2">
    <location>
        <begin position="196"/>
        <end position="586"/>
    </location>
</feature>
<name>A0A0L8G1Z7_OCTBM</name>
<dbReference type="PANTHER" id="PTHR44791:SF1">
    <property type="entry name" value="TELOMERASE PROTEIN COMPONENT 1"/>
    <property type="match status" value="1"/>
</dbReference>
<gene>
    <name evidence="3" type="ORF">OCBIM_22002535mg</name>
</gene>
<dbReference type="PANTHER" id="PTHR44791">
    <property type="entry name" value="TELOMERASE PROTEIN COMPONENT 1 TEP1"/>
    <property type="match status" value="1"/>
</dbReference>
<dbReference type="InterPro" id="IPR008858">
    <property type="entry name" value="TROVE_dom"/>
</dbReference>
<dbReference type="GO" id="GO:0070034">
    <property type="term" value="F:telomerase RNA binding"/>
    <property type="evidence" value="ECO:0007669"/>
    <property type="project" value="TreeGrafter"/>
</dbReference>
<dbReference type="OrthoDB" id="427368at2759"/>
<dbReference type="Gene3D" id="3.40.50.410">
    <property type="entry name" value="von Willebrand factor, type A domain"/>
    <property type="match status" value="1"/>
</dbReference>
<dbReference type="EMBL" id="KQ424678">
    <property type="protein sequence ID" value="KOF70605.1"/>
    <property type="molecule type" value="Genomic_DNA"/>
</dbReference>
<evidence type="ECO:0000313" key="3">
    <source>
        <dbReference type="EMBL" id="KOF70605.1"/>
    </source>
</evidence>
<feature type="non-terminal residue" evidence="3">
    <location>
        <position position="763"/>
    </location>
</feature>
<dbReference type="GO" id="GO:0003720">
    <property type="term" value="F:telomerase activity"/>
    <property type="evidence" value="ECO:0007669"/>
    <property type="project" value="TreeGrafter"/>
</dbReference>
<sequence>MSLLGDLESDLKIPSEYLTDPLLLKPSLHYDSDDRITKLHESLLKKLENEVHLSCNQTIPSLSLENTLLKDEPSTVMPFSIEPDYFKTQPSHVWKSQQKPKPEVVRPLKRCKPMQRPPLRFNKIRRRSATGLKDLRRKVVKKRKKESESEQYSNEYEELVFDEEMDKDDGDNYERGDKKDDYLQKLKFTQDNTEPEICPDSSFKDIQQLKEKLLRVMGAVLLSSPKFKSSDCEEKTYIENLCMKIAEVDPEFILKVALYSRLQLNIRSASNYLLAFASMHSDCRNFLKKYYKRTVVLPSDWIEVAEFCAYQTANKPFIIGILPSALRKVMVEKFADFDEYQLAKYNKEKKSKNTDQDEDKENMDGYPDKVAPKKHNLSVVVASTARLALVPVAQCTGCFLCGTSTDGGHLVTYKTKDMAVWYPESLEDFYKSRLDGTFDESRAGKRMKLPVPETWETQISSHGNKASVWQSLIDHRKLPYMAMLRNIRNLITAEISSKHTRLVLQKLSDENNVIHSKQLPTQFFSAYAVLEQMEKDLNNASDGISSAKKRKKCVTSYSKETLDTYKAAIEKAMKLATNHNLRPVKGRTVILCSLVDEGSKKTVCKSAKGFGKSWTKQQVAVLLALMCNYACEACEIVLWKKDCKPCVADVKPGTILNNVGELLDSVVVSFPPVDSSFEEELEEFFIKKLETREQIDNLIMVDDCGIDGVNNFKSLYRLHVNPNMLFVKVSLSENKSSSLIKNEMGSSGLAKDIEVAGFSDQIL</sequence>
<organism evidence="3">
    <name type="scientific">Octopus bimaculoides</name>
    <name type="common">California two-spotted octopus</name>
    <dbReference type="NCBI Taxonomy" id="37653"/>
    <lineage>
        <taxon>Eukaryota</taxon>
        <taxon>Metazoa</taxon>
        <taxon>Spiralia</taxon>
        <taxon>Lophotrochozoa</taxon>
        <taxon>Mollusca</taxon>
        <taxon>Cephalopoda</taxon>
        <taxon>Coleoidea</taxon>
        <taxon>Octopodiformes</taxon>
        <taxon>Octopoda</taxon>
        <taxon>Incirrata</taxon>
        <taxon>Octopodidae</taxon>
        <taxon>Octopus</taxon>
    </lineage>
</organism>